<dbReference type="RefSeq" id="XP_027610822.1">
    <property type="nucleotide sequence ID" value="XM_027755021.1"/>
</dbReference>
<dbReference type="PROSITE" id="PS50118">
    <property type="entry name" value="HMG_BOX_2"/>
    <property type="match status" value="2"/>
</dbReference>
<dbReference type="STRING" id="139825.A0A401GCK7"/>
<proteinExistence type="predicted"/>
<evidence type="ECO:0000256" key="1">
    <source>
        <dbReference type="ARBA" id="ARBA00023125"/>
    </source>
</evidence>
<dbReference type="InParanoid" id="A0A401GCK7"/>
<reference evidence="5 6" key="1">
    <citation type="journal article" date="2018" name="Sci. Rep.">
        <title>Genome sequence of the cauliflower mushroom Sparassis crispa (Hanabiratake) and its association with beneficial usage.</title>
        <authorList>
            <person name="Kiyama R."/>
            <person name="Furutani Y."/>
            <person name="Kawaguchi K."/>
            <person name="Nakanishi T."/>
        </authorList>
    </citation>
    <scope>NUCLEOTIDE SEQUENCE [LARGE SCALE GENOMIC DNA]</scope>
</reference>
<evidence type="ECO:0000313" key="5">
    <source>
        <dbReference type="EMBL" id="GBE79909.1"/>
    </source>
</evidence>
<name>A0A401GCK7_9APHY</name>
<evidence type="ECO:0000259" key="4">
    <source>
        <dbReference type="PROSITE" id="PS50118"/>
    </source>
</evidence>
<organism evidence="5 6">
    <name type="scientific">Sparassis crispa</name>
    <dbReference type="NCBI Taxonomy" id="139825"/>
    <lineage>
        <taxon>Eukaryota</taxon>
        <taxon>Fungi</taxon>
        <taxon>Dikarya</taxon>
        <taxon>Basidiomycota</taxon>
        <taxon>Agaricomycotina</taxon>
        <taxon>Agaricomycetes</taxon>
        <taxon>Polyporales</taxon>
        <taxon>Sparassidaceae</taxon>
        <taxon>Sparassis</taxon>
    </lineage>
</organism>
<feature type="region of interest" description="Disordered" evidence="3">
    <location>
        <begin position="429"/>
        <end position="451"/>
    </location>
</feature>
<dbReference type="PANTHER" id="PTHR48112:SF22">
    <property type="entry name" value="MITOCHONDRIAL TRANSCRIPTION FACTOR A, ISOFORM B"/>
    <property type="match status" value="1"/>
</dbReference>
<keyword evidence="2" id="KW-0539">Nucleus</keyword>
<dbReference type="InterPro" id="IPR009071">
    <property type="entry name" value="HMG_box_dom"/>
</dbReference>
<feature type="compositionally biased region" description="Basic and acidic residues" evidence="3">
    <location>
        <begin position="342"/>
        <end position="357"/>
    </location>
</feature>
<dbReference type="Gene3D" id="1.10.30.10">
    <property type="entry name" value="High mobility group box domain"/>
    <property type="match status" value="2"/>
</dbReference>
<feature type="compositionally biased region" description="Acidic residues" evidence="3">
    <location>
        <begin position="608"/>
        <end position="621"/>
    </location>
</feature>
<dbReference type="EMBL" id="BFAD01000002">
    <property type="protein sequence ID" value="GBE79909.1"/>
    <property type="molecule type" value="Genomic_DNA"/>
</dbReference>
<evidence type="ECO:0000256" key="2">
    <source>
        <dbReference type="PROSITE-ProRule" id="PRU00267"/>
    </source>
</evidence>
<dbReference type="OrthoDB" id="5550281at2759"/>
<feature type="region of interest" description="Disordered" evidence="3">
    <location>
        <begin position="1"/>
        <end position="24"/>
    </location>
</feature>
<feature type="domain" description="HMG box" evidence="4">
    <location>
        <begin position="390"/>
        <end position="459"/>
    </location>
</feature>
<dbReference type="GO" id="GO:0003677">
    <property type="term" value="F:DNA binding"/>
    <property type="evidence" value="ECO:0007669"/>
    <property type="project" value="UniProtKB-UniRule"/>
</dbReference>
<evidence type="ECO:0000256" key="3">
    <source>
        <dbReference type="SAM" id="MobiDB-lite"/>
    </source>
</evidence>
<dbReference type="GeneID" id="38776826"/>
<dbReference type="InterPro" id="IPR050342">
    <property type="entry name" value="HMGB"/>
</dbReference>
<dbReference type="SUPFAM" id="SSF47095">
    <property type="entry name" value="HMG-box"/>
    <property type="match status" value="2"/>
</dbReference>
<gene>
    <name evidence="5" type="ORF">SCP_0211110</name>
</gene>
<accession>A0A401GCK7</accession>
<dbReference type="Proteomes" id="UP000287166">
    <property type="component" value="Unassembled WGS sequence"/>
</dbReference>
<dbReference type="SMART" id="SM00398">
    <property type="entry name" value="HMG"/>
    <property type="match status" value="2"/>
</dbReference>
<feature type="region of interest" description="Disordered" evidence="3">
    <location>
        <begin position="268"/>
        <end position="289"/>
    </location>
</feature>
<feature type="domain" description="HMG box" evidence="4">
    <location>
        <begin position="494"/>
        <end position="566"/>
    </location>
</feature>
<dbReference type="InterPro" id="IPR036910">
    <property type="entry name" value="HMG_box_dom_sf"/>
</dbReference>
<dbReference type="AlphaFoldDB" id="A0A401GCK7"/>
<dbReference type="PANTHER" id="PTHR48112">
    <property type="entry name" value="HIGH MOBILITY GROUP PROTEIN DSP1"/>
    <property type="match status" value="1"/>
</dbReference>
<protein>
    <recommendedName>
        <fullName evidence="4">HMG box domain-containing protein</fullName>
    </recommendedName>
</protein>
<feature type="region of interest" description="Disordered" evidence="3">
    <location>
        <begin position="323"/>
        <end position="390"/>
    </location>
</feature>
<keyword evidence="6" id="KW-1185">Reference proteome</keyword>
<evidence type="ECO:0000313" key="6">
    <source>
        <dbReference type="Proteomes" id="UP000287166"/>
    </source>
</evidence>
<feature type="DNA-binding region" description="HMG box" evidence="2">
    <location>
        <begin position="390"/>
        <end position="459"/>
    </location>
</feature>
<feature type="region of interest" description="Disordered" evidence="3">
    <location>
        <begin position="591"/>
        <end position="621"/>
    </location>
</feature>
<comment type="caution">
    <text evidence="5">The sequence shown here is derived from an EMBL/GenBank/DDBJ whole genome shotgun (WGS) entry which is preliminary data.</text>
</comment>
<keyword evidence="1 2" id="KW-0238">DNA-binding</keyword>
<dbReference type="Pfam" id="PF09011">
    <property type="entry name" value="HMG_box_2"/>
    <property type="match status" value="1"/>
</dbReference>
<feature type="DNA-binding region" description="HMG box" evidence="2">
    <location>
        <begin position="494"/>
        <end position="566"/>
    </location>
</feature>
<feature type="compositionally biased region" description="Polar residues" evidence="3">
    <location>
        <begin position="271"/>
        <end position="284"/>
    </location>
</feature>
<feature type="compositionally biased region" description="Basic and acidic residues" evidence="3">
    <location>
        <begin position="433"/>
        <end position="451"/>
    </location>
</feature>
<dbReference type="GO" id="GO:0005634">
    <property type="term" value="C:nucleus"/>
    <property type="evidence" value="ECO:0007669"/>
    <property type="project" value="UniProtKB-UniRule"/>
</dbReference>
<sequence>MAPFRTPLALPSSLRRPFKSPPPSLLRPYCLLPLPPSFKRSRLFSSQPAPSPPPPPFCMPPSFHHDAPAIAHEHMSLTDLYAFDDPAQFDPVVPDADHMIFDFDDYYDRKSPFNWDHVNDYTMHPFPASPDSLSSQPELHTSPYIPPARQHFSPDLLSSHDLPPLADFNDSGLYSHWITDPDPPSLFHSSLPIPIPNHQSQSPPGESFIAYSNSSSVFPDVTAFSPMTAFAALQPLPRSFSPQDDTIMTDALQHDMSQAFAPPAPAWATQLWDSPSPQDTSLSPPQTPAEFTLSAEDAFATQRQRVPTRRSAVTSVSQIFQSSSAPSLSYARPPLQSRAYSRRAESISEHDDRDATVRKKKRTTPVDEDEVRPVEKTSESPPTRSMLRPPKLAPSAWQLYFTDWIQRHQASSHKKLNVAQAAKEAGQEYAKLTPEEKEPYKRRSQAAKETRERELAAYMRKLTPDDIKRENAFRTAQRKAGKSRKGNIKDPNAPKKPLSAYFMFLQRIRSDPDLVREVFGDETETTKQSVLAAGKWRSMTDEQRKPFLAQAEQEKLEYESARKLYEEGTTGYSSSINFSILPSSPINSISFPGSPLRPLKQESLSSESDSEEFATDDGDRR</sequence>
<dbReference type="Pfam" id="PF00505">
    <property type="entry name" value="HMG_box"/>
    <property type="match status" value="1"/>
</dbReference>